<dbReference type="EMBL" id="LZDN01000006">
    <property type="protein sequence ID" value="OBX51429.1"/>
    <property type="molecule type" value="Genomic_DNA"/>
</dbReference>
<protein>
    <submittedName>
        <fullName evidence="1">Uncharacterized protein</fullName>
    </submittedName>
</protein>
<comment type="caution">
    <text evidence="1">The sequence shown here is derived from an EMBL/GenBank/DDBJ whole genome shotgun (WGS) entry which is preliminary data.</text>
</comment>
<evidence type="ECO:0000313" key="1">
    <source>
        <dbReference type="EMBL" id="OBX51429.1"/>
    </source>
</evidence>
<organism evidence="1 2">
    <name type="scientific">Moraxella nonliquefaciens</name>
    <dbReference type="NCBI Taxonomy" id="478"/>
    <lineage>
        <taxon>Bacteria</taxon>
        <taxon>Pseudomonadati</taxon>
        <taxon>Pseudomonadota</taxon>
        <taxon>Gammaproteobacteria</taxon>
        <taxon>Moraxellales</taxon>
        <taxon>Moraxellaceae</taxon>
        <taxon>Moraxella</taxon>
    </lineage>
</organism>
<gene>
    <name evidence="1" type="ORF">A9Z60_07520</name>
</gene>
<dbReference type="RefSeq" id="WP_066892640.1">
    <property type="nucleotide sequence ID" value="NZ_LZDN01000006.1"/>
</dbReference>
<dbReference type="Proteomes" id="UP000092671">
    <property type="component" value="Unassembled WGS sequence"/>
</dbReference>
<dbReference type="AlphaFoldDB" id="A0A1B8PKR1"/>
<name>A0A1B8PKR1_MORNO</name>
<reference evidence="1 2" key="1">
    <citation type="submission" date="2016-06" db="EMBL/GenBank/DDBJ databases">
        <title>Draft genome of Moraxella nonliquefaciens CCUG 60284.</title>
        <authorList>
            <person name="Salva-Serra F."/>
            <person name="Engstrom-Jakobsson H."/>
            <person name="Thorell K."/>
            <person name="Gonzales-Siles L."/>
            <person name="Karlsson R."/>
            <person name="Boulund F."/>
            <person name="Engstrand L."/>
            <person name="Kristiansson E."/>
            <person name="Moore E."/>
        </authorList>
    </citation>
    <scope>NUCLEOTIDE SEQUENCE [LARGE SCALE GENOMIC DNA]</scope>
    <source>
        <strain evidence="1 2">CCUG 60284</strain>
    </source>
</reference>
<evidence type="ECO:0000313" key="2">
    <source>
        <dbReference type="Proteomes" id="UP000092671"/>
    </source>
</evidence>
<dbReference type="OrthoDB" id="6694955at2"/>
<accession>A0A1B8PKR1</accession>
<sequence>MNIETAQKLIENLGGAEKSKEIMKHCPKECAIYREAIGGTVIKEIPIRVIATALAVLAVLGMDYEQS</sequence>
<proteinExistence type="predicted"/>